<reference evidence="1" key="1">
    <citation type="submission" date="2023-10" db="EMBL/GenBank/DDBJ databases">
        <authorList>
            <consortium name="Clinical and Environmental Microbiology Branch: Whole genome sequencing antimicrobial resistance pathogens in the healthcare setting"/>
        </authorList>
    </citation>
    <scope>NUCLEOTIDE SEQUENCE</scope>
    <source>
        <strain evidence="1">2020QW-00022</strain>
    </source>
</reference>
<protein>
    <submittedName>
        <fullName evidence="1">Uncharacterized protein</fullName>
    </submittedName>
</protein>
<name>A0AAD2VR41_PRORE</name>
<organism evidence="1">
    <name type="scientific">Providencia rettgeri</name>
    <dbReference type="NCBI Taxonomy" id="587"/>
    <lineage>
        <taxon>Bacteria</taxon>
        <taxon>Pseudomonadati</taxon>
        <taxon>Pseudomonadota</taxon>
        <taxon>Gammaproteobacteria</taxon>
        <taxon>Enterobacterales</taxon>
        <taxon>Morganellaceae</taxon>
        <taxon>Providencia</taxon>
    </lineage>
</organism>
<evidence type="ECO:0000313" key="1">
    <source>
        <dbReference type="EMBL" id="ELR5217672.1"/>
    </source>
</evidence>
<dbReference type="EMBL" id="ABEXCJ050000003">
    <property type="protein sequence ID" value="EMR4589859.1"/>
    <property type="molecule type" value="Genomic_DNA"/>
</dbReference>
<comment type="caution">
    <text evidence="1">The sequence shown here is derived from an EMBL/GenBank/DDBJ whole genome shotgun (WGS) entry which is preliminary data.</text>
</comment>
<gene>
    <name evidence="2" type="ORF">M0K77_002176</name>
    <name evidence="1" type="ORF">M0K77_RS10880</name>
</gene>
<sequence>MSIKTLFYTMRNSSTKMLEVYTKNRSETNKKTLLNMALSKISNIYNRYGWDIEEKGKEKIAKQNKVLNHLVDINTDKLKNSDSNHLLQVKSEHKLDMLAAYYDYSNKKITAESMVKLLLGSTYNRNIHISSANIDFSGSDLSNTVVETSNNIPLLRADFSDANAENTKINIPVKIDVDYNFTNTNLKNATIKLDIQYDNLSDTVMSSLFGHDGFPYKSVFSSISTIDNKYIGIKRDLFKMLKKAYDNRKNYFESNGLVEEEFINQYKNIIK</sequence>
<dbReference type="AlphaFoldDB" id="A0AAD2VR41"/>
<accession>A0AAD2VR41</accession>
<evidence type="ECO:0000313" key="2">
    <source>
        <dbReference type="EMBL" id="EMR4589859.1"/>
    </source>
</evidence>
<dbReference type="EMBL" id="ABEXCJ040000003">
    <property type="protein sequence ID" value="ELR5217672.1"/>
    <property type="molecule type" value="Genomic_DNA"/>
</dbReference>
<proteinExistence type="predicted"/>